<evidence type="ECO:0000256" key="2">
    <source>
        <dbReference type="SAM" id="MobiDB-lite"/>
    </source>
</evidence>
<dbReference type="GO" id="GO:0008270">
    <property type="term" value="F:zinc ion binding"/>
    <property type="evidence" value="ECO:0007669"/>
    <property type="project" value="UniProtKB-KW"/>
</dbReference>
<keyword evidence="1" id="KW-0862">Zinc</keyword>
<evidence type="ECO:0000313" key="4">
    <source>
        <dbReference type="EMBL" id="CAF3959746.1"/>
    </source>
</evidence>
<reference evidence="4" key="1">
    <citation type="submission" date="2021-02" db="EMBL/GenBank/DDBJ databases">
        <authorList>
            <person name="Nowell W R."/>
        </authorList>
    </citation>
    <scope>NUCLEOTIDE SEQUENCE</scope>
</reference>
<dbReference type="InterPro" id="IPR027417">
    <property type="entry name" value="P-loop_NTPase"/>
</dbReference>
<feature type="compositionally biased region" description="Basic and acidic residues" evidence="2">
    <location>
        <begin position="139"/>
        <end position="150"/>
    </location>
</feature>
<dbReference type="Proteomes" id="UP000681720">
    <property type="component" value="Unassembled WGS sequence"/>
</dbReference>
<keyword evidence="1" id="KW-0863">Zinc-finger</keyword>
<dbReference type="GO" id="GO:0003924">
    <property type="term" value="F:GTPase activity"/>
    <property type="evidence" value="ECO:0007669"/>
    <property type="project" value="InterPro"/>
</dbReference>
<organism evidence="4 5">
    <name type="scientific">Rotaria magnacalcarata</name>
    <dbReference type="NCBI Taxonomy" id="392030"/>
    <lineage>
        <taxon>Eukaryota</taxon>
        <taxon>Metazoa</taxon>
        <taxon>Spiralia</taxon>
        <taxon>Gnathifera</taxon>
        <taxon>Rotifera</taxon>
        <taxon>Eurotatoria</taxon>
        <taxon>Bdelloidea</taxon>
        <taxon>Philodinida</taxon>
        <taxon>Philodinidae</taxon>
        <taxon>Rotaria</taxon>
    </lineage>
</organism>
<feature type="domain" description="B box-type" evidence="3">
    <location>
        <begin position="37"/>
        <end position="83"/>
    </location>
</feature>
<sequence length="500" mass="57459">MQTAESVCLWNYQYKNQSSPESTKASSNDNTSDLTCTVHISCQKEISTKAIVYCQECHSLQCRLCEKKIHKNSNNKKHERLNLDEIDNEFCSVNQQHRAIFYCSTCALTFCYICYENQHQNLDRRDHKLQKYREEQRLTIKNTNDEHGTKTEPININTPSSVNTESGQPAASSFEDVQVDDSNESETSPSNRQVREIKSIAVPERHSFNQQMLLESMLEDSEHDQHTIKIHNRLLQQNQSNIDLRTEFLLFDADEHLTVNNESEFFHSLNCAKDLSVKCVSIIGNTGDGKSYTLNQVFFNGEEIFHTSSTADSCTIGIWAALDENHRTLVLDTEGRLGLSENDHRRDRLLLKVLCISDIIIYRTRASKLPNDMFQFLSDASNAFRKYFRQELENVMKNCKIDGPMSTMGPALIIFHETQHTEILKDHLQCQKTAVEQLKERFEAMKLSYDAYSSIEYVGIQAQSGKSSDFSEIKATISETLENNNRRSRRPLSVVFKALK</sequence>
<dbReference type="GO" id="GO:0005547">
    <property type="term" value="F:phosphatidylinositol-3,4,5-trisphosphate binding"/>
    <property type="evidence" value="ECO:0007669"/>
    <property type="project" value="TreeGrafter"/>
</dbReference>
<evidence type="ECO:0000256" key="1">
    <source>
        <dbReference type="PROSITE-ProRule" id="PRU00024"/>
    </source>
</evidence>
<feature type="region of interest" description="Disordered" evidence="2">
    <location>
        <begin position="139"/>
        <end position="193"/>
    </location>
</feature>
<keyword evidence="1" id="KW-0479">Metal-binding</keyword>
<feature type="non-terminal residue" evidence="4">
    <location>
        <position position="1"/>
    </location>
</feature>
<comment type="caution">
    <text evidence="4">The sequence shown here is derived from an EMBL/GenBank/DDBJ whole genome shotgun (WGS) entry which is preliminary data.</text>
</comment>
<dbReference type="EMBL" id="CAJOBJ010003283">
    <property type="protein sequence ID" value="CAF3959746.1"/>
    <property type="molecule type" value="Genomic_DNA"/>
</dbReference>
<proteinExistence type="predicted"/>
<dbReference type="Pfam" id="PF02263">
    <property type="entry name" value="GBP"/>
    <property type="match status" value="1"/>
</dbReference>
<dbReference type="AlphaFoldDB" id="A0A8S2MII5"/>
<accession>A0A8S2MII5</accession>
<dbReference type="Gene3D" id="3.30.160.60">
    <property type="entry name" value="Classic Zinc Finger"/>
    <property type="match status" value="1"/>
</dbReference>
<dbReference type="SUPFAM" id="SSF52540">
    <property type="entry name" value="P-loop containing nucleoside triphosphate hydrolases"/>
    <property type="match status" value="1"/>
</dbReference>
<dbReference type="Gene3D" id="3.40.50.300">
    <property type="entry name" value="P-loop containing nucleotide triphosphate hydrolases"/>
    <property type="match status" value="1"/>
</dbReference>
<name>A0A8S2MII5_9BILA</name>
<dbReference type="GO" id="GO:0005545">
    <property type="term" value="F:1-phosphatidylinositol binding"/>
    <property type="evidence" value="ECO:0007669"/>
    <property type="project" value="TreeGrafter"/>
</dbReference>
<dbReference type="PANTHER" id="PTHR46624:SF4">
    <property type="entry name" value="FYVE-TYPE DOMAIN-CONTAINING PROTEIN"/>
    <property type="match status" value="1"/>
</dbReference>
<dbReference type="GO" id="GO:0005811">
    <property type="term" value="C:lipid droplet"/>
    <property type="evidence" value="ECO:0007669"/>
    <property type="project" value="TreeGrafter"/>
</dbReference>
<dbReference type="PANTHER" id="PTHR46624">
    <property type="entry name" value="AGAP002036-PA"/>
    <property type="match status" value="1"/>
</dbReference>
<dbReference type="InterPro" id="IPR000315">
    <property type="entry name" value="Znf_B-box"/>
</dbReference>
<dbReference type="PROSITE" id="PS50119">
    <property type="entry name" value="ZF_BBOX"/>
    <property type="match status" value="2"/>
</dbReference>
<evidence type="ECO:0000259" key="3">
    <source>
        <dbReference type="PROSITE" id="PS50119"/>
    </source>
</evidence>
<dbReference type="GO" id="GO:0005525">
    <property type="term" value="F:GTP binding"/>
    <property type="evidence" value="ECO:0007669"/>
    <property type="project" value="InterPro"/>
</dbReference>
<gene>
    <name evidence="4" type="ORF">GIL414_LOCUS9551</name>
</gene>
<protein>
    <recommendedName>
        <fullName evidence="3">B box-type domain-containing protein</fullName>
    </recommendedName>
</protein>
<feature type="compositionally biased region" description="Polar residues" evidence="2">
    <location>
        <begin position="152"/>
        <end position="171"/>
    </location>
</feature>
<feature type="domain" description="B box-type" evidence="3">
    <location>
        <begin position="86"/>
        <end position="132"/>
    </location>
</feature>
<dbReference type="InterPro" id="IPR042427">
    <property type="entry name" value="ZFYV1"/>
</dbReference>
<dbReference type="GO" id="GO:0140042">
    <property type="term" value="P:lipid droplet formation"/>
    <property type="evidence" value="ECO:0007669"/>
    <property type="project" value="TreeGrafter"/>
</dbReference>
<dbReference type="GO" id="GO:0043325">
    <property type="term" value="F:phosphatidylinositol-3,4-bisphosphate binding"/>
    <property type="evidence" value="ECO:0007669"/>
    <property type="project" value="TreeGrafter"/>
</dbReference>
<dbReference type="InterPro" id="IPR015894">
    <property type="entry name" value="Guanylate-bd_N"/>
</dbReference>
<dbReference type="GO" id="GO:0032266">
    <property type="term" value="F:phosphatidylinositol-3-phosphate binding"/>
    <property type="evidence" value="ECO:0007669"/>
    <property type="project" value="TreeGrafter"/>
</dbReference>
<evidence type="ECO:0000313" key="5">
    <source>
        <dbReference type="Proteomes" id="UP000681720"/>
    </source>
</evidence>